<keyword evidence="3" id="KW-1133">Transmembrane helix</keyword>
<dbReference type="EMBL" id="WIXP02000003">
    <property type="protein sequence ID" value="KAF6213608.1"/>
    <property type="molecule type" value="Genomic_DNA"/>
</dbReference>
<dbReference type="InterPro" id="IPR009801">
    <property type="entry name" value="TMEM126"/>
</dbReference>
<evidence type="ECO:0000313" key="6">
    <source>
        <dbReference type="EMBL" id="KAF6213608.1"/>
    </source>
</evidence>
<dbReference type="GO" id="GO:0032981">
    <property type="term" value="P:mitochondrial respiratory chain complex I assembly"/>
    <property type="evidence" value="ECO:0007669"/>
    <property type="project" value="TreeGrafter"/>
</dbReference>
<comment type="subcellular location">
    <subcellularLocation>
        <location evidence="1">Mitochondrion membrane</location>
        <topology evidence="1">Multi-pass membrane protein</topology>
    </subcellularLocation>
</comment>
<dbReference type="AlphaFoldDB" id="A0A6A4K728"/>
<gene>
    <name evidence="6" type="ORF">GE061_011329</name>
</gene>
<keyword evidence="2" id="KW-0812">Transmembrane</keyword>
<organism evidence="6 7">
    <name type="scientific">Apolygus lucorum</name>
    <name type="common">Small green plant bug</name>
    <name type="synonym">Lygocoris lucorum</name>
    <dbReference type="NCBI Taxonomy" id="248454"/>
    <lineage>
        <taxon>Eukaryota</taxon>
        <taxon>Metazoa</taxon>
        <taxon>Ecdysozoa</taxon>
        <taxon>Arthropoda</taxon>
        <taxon>Hexapoda</taxon>
        <taxon>Insecta</taxon>
        <taxon>Pterygota</taxon>
        <taxon>Neoptera</taxon>
        <taxon>Paraneoptera</taxon>
        <taxon>Hemiptera</taxon>
        <taxon>Heteroptera</taxon>
        <taxon>Panheteroptera</taxon>
        <taxon>Cimicomorpha</taxon>
        <taxon>Miridae</taxon>
        <taxon>Mirini</taxon>
        <taxon>Apolygus</taxon>
    </lineage>
</organism>
<dbReference type="PANTHER" id="PTHR16296">
    <property type="entry name" value="UNCHARACTERIZED HYPOTHALAMUS PROTEIN HT007"/>
    <property type="match status" value="1"/>
</dbReference>
<evidence type="ECO:0000256" key="4">
    <source>
        <dbReference type="ARBA" id="ARBA00023128"/>
    </source>
</evidence>
<evidence type="ECO:0008006" key="8">
    <source>
        <dbReference type="Google" id="ProtNLM"/>
    </source>
</evidence>
<keyword evidence="5" id="KW-0472">Membrane</keyword>
<dbReference type="PANTHER" id="PTHR16296:SF2">
    <property type="entry name" value="TRANSMEMBRANE PROTEIN 126A"/>
    <property type="match status" value="1"/>
</dbReference>
<evidence type="ECO:0000256" key="5">
    <source>
        <dbReference type="ARBA" id="ARBA00023136"/>
    </source>
</evidence>
<name>A0A6A4K728_APOLU</name>
<evidence type="ECO:0000256" key="2">
    <source>
        <dbReference type="ARBA" id="ARBA00022692"/>
    </source>
</evidence>
<proteinExistence type="predicted"/>
<dbReference type="Pfam" id="PF07114">
    <property type="entry name" value="TMEM126"/>
    <property type="match status" value="1"/>
</dbReference>
<accession>A0A6A4K728</accession>
<dbReference type="Proteomes" id="UP000466442">
    <property type="component" value="Unassembled WGS sequence"/>
</dbReference>
<protein>
    <recommendedName>
        <fullName evidence="8">Transmembrane protein 126A</fullName>
    </recommendedName>
</protein>
<reference evidence="6" key="1">
    <citation type="journal article" date="2021" name="Mol. Ecol. Resour.">
        <title>Apolygus lucorum genome provides insights into omnivorousness and mesophyll feeding.</title>
        <authorList>
            <person name="Liu Y."/>
            <person name="Liu H."/>
            <person name="Wang H."/>
            <person name="Huang T."/>
            <person name="Liu B."/>
            <person name="Yang B."/>
            <person name="Yin L."/>
            <person name="Li B."/>
            <person name="Zhang Y."/>
            <person name="Zhang S."/>
            <person name="Jiang F."/>
            <person name="Zhang X."/>
            <person name="Ren Y."/>
            <person name="Wang B."/>
            <person name="Wang S."/>
            <person name="Lu Y."/>
            <person name="Wu K."/>
            <person name="Fan W."/>
            <person name="Wang G."/>
        </authorList>
    </citation>
    <scope>NUCLEOTIDE SEQUENCE</scope>
    <source>
        <strain evidence="6">12Hb</strain>
    </source>
</reference>
<sequence length="215" mass="23921">MSIVVKKTEDQDVPSDYVKCSKEEAIEHQWKTIHAWQSAWDIWPFKQGPAILSVTAAISGGMIASYFRLRLNLSHYGRMAMLLPTMGIPGAFTPILNLKLVGEPVMIQSECPVCLQMRSMLVQNLLGIGYPIVLSAGTGMHLAERYATYRLPEFTFRAIPQFVNIARNILTSHKNGVIALAIINTLVAGFITDRQANSIFTIARKLEEEEIDVGT</sequence>
<evidence type="ECO:0000256" key="1">
    <source>
        <dbReference type="ARBA" id="ARBA00004225"/>
    </source>
</evidence>
<dbReference type="GO" id="GO:0031966">
    <property type="term" value="C:mitochondrial membrane"/>
    <property type="evidence" value="ECO:0007669"/>
    <property type="project" value="UniProtKB-SubCell"/>
</dbReference>
<evidence type="ECO:0000313" key="7">
    <source>
        <dbReference type="Proteomes" id="UP000466442"/>
    </source>
</evidence>
<keyword evidence="7" id="KW-1185">Reference proteome</keyword>
<comment type="caution">
    <text evidence="6">The sequence shown here is derived from an EMBL/GenBank/DDBJ whole genome shotgun (WGS) entry which is preliminary data.</text>
</comment>
<dbReference type="OrthoDB" id="6234762at2759"/>
<keyword evidence="4" id="KW-0496">Mitochondrion</keyword>
<evidence type="ECO:0000256" key="3">
    <source>
        <dbReference type="ARBA" id="ARBA00022989"/>
    </source>
</evidence>